<sequence length="185" mass="21505">MSHKEQIIIGIDPDVDRNGIAMLDMSTHSLQVQMLTFPNLLDFIKEKYRQFAEIDKWDFKVIIEAGWMNRGNYHIQRWQGKQGIASLGVDQGRNEQVSRTIGQMMEHWGIPYEFKRPLPKCWHGKDRKITKEELEEITLQKLGRLNQEGRDAALLAWDYAGLPMRITSATLRGQPSPKNPIFSRK</sequence>
<dbReference type="RefSeq" id="WP_153124340.1">
    <property type="nucleotide sequence ID" value="NZ_VZCB01000079.1"/>
</dbReference>
<comment type="caution">
    <text evidence="1">The sequence shown here is derived from an EMBL/GenBank/DDBJ whole genome shotgun (WGS) entry which is preliminary data.</text>
</comment>
<evidence type="ECO:0000313" key="1">
    <source>
        <dbReference type="EMBL" id="MQN81258.1"/>
    </source>
</evidence>
<organism evidence="1 2">
    <name type="scientific">Segatella copri</name>
    <dbReference type="NCBI Taxonomy" id="165179"/>
    <lineage>
        <taxon>Bacteria</taxon>
        <taxon>Pseudomonadati</taxon>
        <taxon>Bacteroidota</taxon>
        <taxon>Bacteroidia</taxon>
        <taxon>Bacteroidales</taxon>
        <taxon>Prevotellaceae</taxon>
        <taxon>Segatella</taxon>
    </lineage>
</organism>
<reference evidence="1 2" key="1">
    <citation type="submission" date="2019-09" db="EMBL/GenBank/DDBJ databases">
        <title>Distinct polysaccharide growth profiles of human intestinal Prevotella copri isolates.</title>
        <authorList>
            <person name="Fehlner-Peach H."/>
            <person name="Magnabosco C."/>
            <person name="Raghavan V."/>
            <person name="Scher J.U."/>
            <person name="Tett A."/>
            <person name="Cox L.M."/>
            <person name="Gottsegen C."/>
            <person name="Watters A."/>
            <person name="Wiltshire- Gordon J.D."/>
            <person name="Segata N."/>
            <person name="Bonneau R."/>
            <person name="Littman D.R."/>
        </authorList>
    </citation>
    <scope>NUCLEOTIDE SEQUENCE [LARGE SCALE GENOMIC DNA]</scope>
    <source>
        <strain evidence="2">iA622</strain>
    </source>
</reference>
<dbReference type="Proteomes" id="UP000480425">
    <property type="component" value="Unassembled WGS sequence"/>
</dbReference>
<protein>
    <submittedName>
        <fullName evidence="1">Uncharacterized protein</fullName>
    </submittedName>
</protein>
<dbReference type="OrthoDB" id="962841at2"/>
<evidence type="ECO:0000313" key="2">
    <source>
        <dbReference type="Proteomes" id="UP000480425"/>
    </source>
</evidence>
<dbReference type="AlphaFoldDB" id="A0A6G1U367"/>
<proteinExistence type="predicted"/>
<dbReference type="EMBL" id="VZCB01000079">
    <property type="protein sequence ID" value="MQN81258.1"/>
    <property type="molecule type" value="Genomic_DNA"/>
</dbReference>
<accession>A0A6G1U367</accession>
<gene>
    <name evidence="1" type="ORF">F7D73_09925</name>
</gene>
<name>A0A6G1U367_9BACT</name>